<dbReference type="EMBL" id="NAJL01000023">
    <property type="protein sequence ID" value="TKA27384.1"/>
    <property type="molecule type" value="Genomic_DNA"/>
</dbReference>
<evidence type="ECO:0000313" key="2">
    <source>
        <dbReference type="EMBL" id="TKA27384.1"/>
    </source>
</evidence>
<evidence type="ECO:0000259" key="1">
    <source>
        <dbReference type="Pfam" id="PF09347"/>
    </source>
</evidence>
<dbReference type="OrthoDB" id="504708at2759"/>
<accession>A0A4U0TYC5</accession>
<reference evidence="2 3" key="1">
    <citation type="submission" date="2017-03" db="EMBL/GenBank/DDBJ databases">
        <title>Genomes of endolithic fungi from Antarctica.</title>
        <authorList>
            <person name="Coleine C."/>
            <person name="Masonjones S."/>
            <person name="Stajich J.E."/>
        </authorList>
    </citation>
    <scope>NUCLEOTIDE SEQUENCE [LARGE SCALE GENOMIC DNA]</scope>
    <source>
        <strain evidence="2 3">CCFEE 6315</strain>
    </source>
</reference>
<organism evidence="2 3">
    <name type="scientific">Salinomyces thailandicus</name>
    <dbReference type="NCBI Taxonomy" id="706561"/>
    <lineage>
        <taxon>Eukaryota</taxon>
        <taxon>Fungi</taxon>
        <taxon>Dikarya</taxon>
        <taxon>Ascomycota</taxon>
        <taxon>Pezizomycotina</taxon>
        <taxon>Dothideomycetes</taxon>
        <taxon>Dothideomycetidae</taxon>
        <taxon>Mycosphaerellales</taxon>
        <taxon>Teratosphaeriaceae</taxon>
        <taxon>Salinomyces</taxon>
    </lineage>
</organism>
<dbReference type="AlphaFoldDB" id="A0A4U0TYC5"/>
<dbReference type="PANTHER" id="PTHR31527">
    <property type="entry name" value="RE64534P"/>
    <property type="match status" value="1"/>
</dbReference>
<name>A0A4U0TYC5_9PEZI</name>
<keyword evidence="3" id="KW-1185">Reference proteome</keyword>
<feature type="domain" description="DUF1989" evidence="1">
    <location>
        <begin position="4"/>
        <end position="189"/>
    </location>
</feature>
<evidence type="ECO:0000313" key="3">
    <source>
        <dbReference type="Proteomes" id="UP000308549"/>
    </source>
</evidence>
<proteinExistence type="predicted"/>
<gene>
    <name evidence="2" type="ORF">B0A50_04996</name>
</gene>
<dbReference type="PANTHER" id="PTHR31527:SF0">
    <property type="entry name" value="RE64534P"/>
    <property type="match status" value="1"/>
</dbReference>
<comment type="caution">
    <text evidence="2">The sequence shown here is derived from an EMBL/GenBank/DDBJ whole genome shotgun (WGS) entry which is preliminary data.</text>
</comment>
<dbReference type="Pfam" id="PF09347">
    <property type="entry name" value="DUF1989"/>
    <property type="match status" value="1"/>
</dbReference>
<protein>
    <recommendedName>
        <fullName evidence="1">DUF1989 domain-containing protein</fullName>
    </recommendedName>
</protein>
<sequence length="216" mass="23725">MSTTIPARSGAHVKLQQYQKVKITNPSGLQVVDCWAFPLTEPPTWMAMAQTRSKLLKLIPSVNDVLIDTRRQPVLKLVEDSSSGTHDMLFPPCDEWRYKEAGVPDHDSCGANLRMELSAYVTNASEERSAGIGGLVELESSVRRWGWTPEPFNLFMNVPWAGDKGELKVKRPVCKANDCVVLEAMVECLVVMSACPNDLMDTNGGSPSAAAYEIVA</sequence>
<dbReference type="Proteomes" id="UP000308549">
    <property type="component" value="Unassembled WGS sequence"/>
</dbReference>
<dbReference type="InterPro" id="IPR018959">
    <property type="entry name" value="DUF1989"/>
</dbReference>